<dbReference type="RefSeq" id="WP_114590021.1">
    <property type="nucleotide sequence ID" value="NZ_CP031165.1"/>
</dbReference>
<keyword evidence="3" id="KW-1185">Reference proteome</keyword>
<feature type="coiled-coil region" evidence="1">
    <location>
        <begin position="97"/>
        <end position="191"/>
    </location>
</feature>
<organism evidence="2 3">
    <name type="scientific">Euzebya pacifica</name>
    <dbReference type="NCBI Taxonomy" id="1608957"/>
    <lineage>
        <taxon>Bacteria</taxon>
        <taxon>Bacillati</taxon>
        <taxon>Actinomycetota</taxon>
        <taxon>Nitriliruptoria</taxon>
        <taxon>Euzebyales</taxon>
    </lineage>
</organism>
<name>A0A346XSI0_9ACTN</name>
<dbReference type="Proteomes" id="UP000264006">
    <property type="component" value="Chromosome"/>
</dbReference>
<protein>
    <submittedName>
        <fullName evidence="2">Putative integral membrane protein</fullName>
    </submittedName>
</protein>
<dbReference type="AlphaFoldDB" id="A0A346XSI0"/>
<evidence type="ECO:0000313" key="2">
    <source>
        <dbReference type="EMBL" id="AXV05177.1"/>
    </source>
</evidence>
<keyword evidence="1" id="KW-0175">Coiled coil</keyword>
<dbReference type="EMBL" id="CP031165">
    <property type="protein sequence ID" value="AXV05177.1"/>
    <property type="molecule type" value="Genomic_DNA"/>
</dbReference>
<dbReference type="KEGG" id="euz:DVS28_a0470"/>
<evidence type="ECO:0000313" key="3">
    <source>
        <dbReference type="Proteomes" id="UP000264006"/>
    </source>
</evidence>
<evidence type="ECO:0000256" key="1">
    <source>
        <dbReference type="SAM" id="Coils"/>
    </source>
</evidence>
<sequence>MAGRGKDFTLLGGTDPAPGDIEVLEYMRTGVDDLAMSSTDVTADVDGLGLAVGTSEWSGDSADGFLRTLATTPPMVAAQGEAWTAVSGVIAGWATTLEGLQARADVLLALAEANEERRLQLVQARPAAVQALERARQALRDAREDEDGASDADRRAVERAAERLAEIDAGIAECEAQAARLRGEAAALLEEHEAAAVVVAEQLRAAIPPAPNLLPFGVAVAAAVADDLIPGFDAAGQDGIIDPTEFGDLLLHVQGELLDPDHDLTDAALRATERMCEALARHEAAAGAVVEALGNDGVAASLTALQYLGQYQDAADHGDLADAILSMIGAASHSAAGSQTLVATVEDNGPFTAVLLATDRGPRH</sequence>
<proteinExistence type="predicted"/>
<gene>
    <name evidence="2" type="ORF">DVS28_a0470</name>
</gene>
<reference evidence="2 3" key="1">
    <citation type="submission" date="2018-09" db="EMBL/GenBank/DDBJ databases">
        <title>Complete genome sequence of Euzebya sp. DY32-46 isolated from seawater of Pacific Ocean.</title>
        <authorList>
            <person name="Xu L."/>
            <person name="Wu Y.-H."/>
            <person name="Xu X.-W."/>
        </authorList>
    </citation>
    <scope>NUCLEOTIDE SEQUENCE [LARGE SCALE GENOMIC DNA]</scope>
    <source>
        <strain evidence="2 3">DY32-46</strain>
    </source>
</reference>
<accession>A0A346XSI0</accession>